<evidence type="ECO:0000313" key="2">
    <source>
        <dbReference type="EMBL" id="KUG03144.1"/>
    </source>
</evidence>
<sequence>MARLASQANLQYIPTQDRIRRIIKSYLEFPLKGTTCLDPCCGPGDALLEICPEGNFLFGMELHTGRALEAKKKAFVQVLAGPFENSIISNRVFGFAFVNPPYDWVAGGGHRYEEVFLGRVIQYIAPKGVLCYIVPTSLFEHRGEQVLKVLLENFSNVRICKYPEPEYQEFRQVVIFGVKKPMERVTASSEWWEDQVARITTAEIPELETIQTPIYSIPYVNPGFVRTFRVNYYDAVLAENESKTLSFLEKLKPKNAVKKLTAPYYMDKALLALLAVGGYIDGKMPGHFLSGRYENHEISKTDIDMDTGEEIHTTRKTSSSVFYILTREPDENGSRIREIR</sequence>
<dbReference type="PRINTS" id="PR00507">
    <property type="entry name" value="N12N6MTFRASE"/>
</dbReference>
<dbReference type="Pfam" id="PF19587">
    <property type="entry name" value="DUF6094"/>
    <property type="match status" value="1"/>
</dbReference>
<comment type="caution">
    <text evidence="2">The sequence shown here is derived from an EMBL/GenBank/DDBJ whole genome shotgun (WGS) entry which is preliminary data.</text>
</comment>
<name>A0A0W8E381_9ZZZZ</name>
<protein>
    <recommendedName>
        <fullName evidence="1">DUF6094 domain-containing protein</fullName>
    </recommendedName>
</protein>
<feature type="domain" description="DUF6094" evidence="1">
    <location>
        <begin position="2"/>
        <end position="218"/>
    </location>
</feature>
<dbReference type="EMBL" id="LNQE01001892">
    <property type="protein sequence ID" value="KUG03144.1"/>
    <property type="molecule type" value="Genomic_DNA"/>
</dbReference>
<dbReference type="InterPro" id="IPR029063">
    <property type="entry name" value="SAM-dependent_MTases_sf"/>
</dbReference>
<reference evidence="2" key="1">
    <citation type="journal article" date="2015" name="Proc. Natl. Acad. Sci. U.S.A.">
        <title>Networks of energetic and metabolic interactions define dynamics in microbial communities.</title>
        <authorList>
            <person name="Embree M."/>
            <person name="Liu J.K."/>
            <person name="Al-Bassam M.M."/>
            <person name="Zengler K."/>
        </authorList>
    </citation>
    <scope>NUCLEOTIDE SEQUENCE</scope>
</reference>
<organism evidence="2">
    <name type="scientific">hydrocarbon metagenome</name>
    <dbReference type="NCBI Taxonomy" id="938273"/>
    <lineage>
        <taxon>unclassified sequences</taxon>
        <taxon>metagenomes</taxon>
        <taxon>ecological metagenomes</taxon>
    </lineage>
</organism>
<proteinExistence type="predicted"/>
<dbReference type="SUPFAM" id="SSF53335">
    <property type="entry name" value="S-adenosyl-L-methionine-dependent methyltransferases"/>
    <property type="match status" value="1"/>
</dbReference>
<dbReference type="InterPro" id="IPR046076">
    <property type="entry name" value="DUF6094"/>
</dbReference>
<dbReference type="Gene3D" id="3.40.50.150">
    <property type="entry name" value="Vaccinia Virus protein VP39"/>
    <property type="match status" value="1"/>
</dbReference>
<evidence type="ECO:0000259" key="1">
    <source>
        <dbReference type="Pfam" id="PF19587"/>
    </source>
</evidence>
<gene>
    <name evidence="2" type="ORF">ASZ90_019484</name>
</gene>
<dbReference type="AlphaFoldDB" id="A0A0W8E381"/>
<accession>A0A0W8E381</accession>
<dbReference type="CDD" id="cd02440">
    <property type="entry name" value="AdoMet_MTases"/>
    <property type="match status" value="1"/>
</dbReference>